<organism evidence="5 6">
    <name type="scientific">Lactococcus lactis subsp. lactis</name>
    <name type="common">Streptococcus lactis</name>
    <dbReference type="NCBI Taxonomy" id="1360"/>
    <lineage>
        <taxon>Bacteria</taxon>
        <taxon>Bacillati</taxon>
        <taxon>Bacillota</taxon>
        <taxon>Bacilli</taxon>
        <taxon>Lactobacillales</taxon>
        <taxon>Streptococcaceae</taxon>
        <taxon>Lactococcus</taxon>
    </lineage>
</organism>
<dbReference type="GO" id="GO:0003700">
    <property type="term" value="F:DNA-binding transcription factor activity"/>
    <property type="evidence" value="ECO:0007669"/>
    <property type="project" value="InterPro"/>
</dbReference>
<proteinExistence type="predicted"/>
<dbReference type="InterPro" id="IPR009057">
    <property type="entry name" value="Homeodomain-like_sf"/>
</dbReference>
<dbReference type="GO" id="GO:0043565">
    <property type="term" value="F:sequence-specific DNA binding"/>
    <property type="evidence" value="ECO:0007669"/>
    <property type="project" value="InterPro"/>
</dbReference>
<dbReference type="Proteomes" id="UP000053058">
    <property type="component" value="Unassembled WGS sequence"/>
</dbReference>
<dbReference type="InterPro" id="IPR018060">
    <property type="entry name" value="HTH_AraC"/>
</dbReference>
<comment type="caution">
    <text evidence="5">The sequence shown here is derived from an EMBL/GenBank/DDBJ whole genome shotgun (WGS) entry which is preliminary data.</text>
</comment>
<dbReference type="Gene3D" id="1.10.10.60">
    <property type="entry name" value="Homeodomain-like"/>
    <property type="match status" value="2"/>
</dbReference>
<dbReference type="SMART" id="SM00342">
    <property type="entry name" value="HTH_ARAC"/>
    <property type="match status" value="1"/>
</dbReference>
<keyword evidence="1" id="KW-0805">Transcription regulation</keyword>
<evidence type="ECO:0000256" key="1">
    <source>
        <dbReference type="ARBA" id="ARBA00023015"/>
    </source>
</evidence>
<dbReference type="Pfam" id="PF12833">
    <property type="entry name" value="HTH_18"/>
    <property type="match status" value="1"/>
</dbReference>
<evidence type="ECO:0000256" key="3">
    <source>
        <dbReference type="ARBA" id="ARBA00023163"/>
    </source>
</evidence>
<protein>
    <submittedName>
        <fullName evidence="5">Transcriptional regulator AraC family</fullName>
    </submittedName>
</protein>
<dbReference type="SUPFAM" id="SSF46689">
    <property type="entry name" value="Homeodomain-like"/>
    <property type="match status" value="2"/>
</dbReference>
<gene>
    <name evidence="5" type="ORF">KF282_1784</name>
</gene>
<dbReference type="PATRIC" id="fig|1360.105.peg.1619"/>
<dbReference type="EMBL" id="LKLN01000075">
    <property type="protein sequence ID" value="KSU03113.1"/>
    <property type="molecule type" value="Genomic_DNA"/>
</dbReference>
<dbReference type="PANTHER" id="PTHR43280:SF34">
    <property type="entry name" value="ARAC-FAMILY TRANSCRIPTIONAL REGULATOR"/>
    <property type="match status" value="1"/>
</dbReference>
<evidence type="ECO:0000256" key="2">
    <source>
        <dbReference type="ARBA" id="ARBA00023125"/>
    </source>
</evidence>
<accession>A0A0V8CPS1</accession>
<name>A0A0V8CPS1_LACLL</name>
<dbReference type="PANTHER" id="PTHR43280">
    <property type="entry name" value="ARAC-FAMILY TRANSCRIPTIONAL REGULATOR"/>
    <property type="match status" value="1"/>
</dbReference>
<feature type="domain" description="HTH araC/xylS-type" evidence="4">
    <location>
        <begin position="259"/>
        <end position="357"/>
    </location>
</feature>
<dbReference type="PROSITE" id="PS01124">
    <property type="entry name" value="HTH_ARAC_FAMILY_2"/>
    <property type="match status" value="1"/>
</dbReference>
<evidence type="ECO:0000313" key="5">
    <source>
        <dbReference type="EMBL" id="KSU03113.1"/>
    </source>
</evidence>
<dbReference type="AlphaFoldDB" id="A0A0V8CPS1"/>
<sequence length="358" mass="41872">MELNIELAAKLLKHPYALFKNNNCIYKSKIESNYSLTALFKNLSIKQDEENIYTRSFRGFLFFTNYIRIRNDEYNLITILKEKDTESWKKNEWTTFTRTLKAVLSVLTIDLESIHLLEDKKEIHTSKISPIKHNDNSNHDFQDQYQLEINIIALLRNEDLLSVKPLLKKLISFNNTALSKNPLLNKKYKLIAFITLLTRTSIRQGASANRAYRLSDSLIQSLDQIKNEHEISEFTDSMLVQYSSLYRGSRIPLTSNIINDVISYIHANLYEEINNSEIADYLSIHPAYLSTLFKKTMGVSLHTFIVTEKISEAQYLLSNTDFSYSTISELLHFSNQSHFCKLFKKHTSYTPKEFRIWF</sequence>
<evidence type="ECO:0000313" key="6">
    <source>
        <dbReference type="Proteomes" id="UP000053058"/>
    </source>
</evidence>
<keyword evidence="2" id="KW-0238">DNA-binding</keyword>
<dbReference type="RefSeq" id="WP_058219810.1">
    <property type="nucleotide sequence ID" value="NZ_LKLN01000075.1"/>
</dbReference>
<keyword evidence="3" id="KW-0804">Transcription</keyword>
<evidence type="ECO:0000259" key="4">
    <source>
        <dbReference type="PROSITE" id="PS01124"/>
    </source>
</evidence>
<reference evidence="6" key="1">
    <citation type="submission" date="2015-10" db="EMBL/GenBank/DDBJ databases">
        <title>Draft Genome Sequences of 11 Lactococcus lactis subspecies cremoris strains.</title>
        <authorList>
            <person name="Wels M."/>
            <person name="Backus L."/>
            <person name="Boekhorst J."/>
            <person name="Dijkstra A."/>
            <person name="Beerthuizen M."/>
            <person name="Kelly W."/>
            <person name="Siezen R."/>
            <person name="Bachmann H."/>
            <person name="Van Hijum S."/>
        </authorList>
    </citation>
    <scope>NUCLEOTIDE SEQUENCE [LARGE SCALE GENOMIC DNA]</scope>
    <source>
        <strain evidence="6">KF282</strain>
    </source>
</reference>